<reference evidence="2" key="1">
    <citation type="submission" date="2022-09" db="EMBL/GenBank/DDBJ databases">
        <title>Maribacter litopenaei sp. nov., isolated from the intestinal tract of the Pacific White Shrimp, Litopenaeus vannamei.</title>
        <authorList>
            <person name="Kim S.Y."/>
            <person name="Hwang C.Y."/>
        </authorList>
    </citation>
    <scope>NUCLEOTIDE SEQUENCE</scope>
    <source>
        <strain evidence="2">HL-LV01</strain>
    </source>
</reference>
<dbReference type="Pfam" id="PF17963">
    <property type="entry name" value="Big_9"/>
    <property type="match status" value="1"/>
</dbReference>
<proteinExistence type="predicted"/>
<organism evidence="2 3">
    <name type="scientific">Maribacter litopenaei</name>
    <dbReference type="NCBI Taxonomy" id="2976127"/>
    <lineage>
        <taxon>Bacteria</taxon>
        <taxon>Pseudomonadati</taxon>
        <taxon>Bacteroidota</taxon>
        <taxon>Flavobacteriia</taxon>
        <taxon>Flavobacteriales</taxon>
        <taxon>Flavobacteriaceae</taxon>
        <taxon>Maribacter</taxon>
    </lineage>
</organism>
<name>A0ABY5Y5C6_9FLAO</name>
<gene>
    <name evidence="2" type="ORF">NYZ99_13520</name>
</gene>
<dbReference type="EMBL" id="CP104205">
    <property type="protein sequence ID" value="UWX54063.1"/>
    <property type="molecule type" value="Genomic_DNA"/>
</dbReference>
<dbReference type="Proteomes" id="UP001059209">
    <property type="component" value="Chromosome"/>
</dbReference>
<feature type="region of interest" description="Disordered" evidence="1">
    <location>
        <begin position="21"/>
        <end position="63"/>
    </location>
</feature>
<dbReference type="RefSeq" id="WP_260571674.1">
    <property type="nucleotide sequence ID" value="NZ_CP104205.1"/>
</dbReference>
<keyword evidence="3" id="KW-1185">Reference proteome</keyword>
<dbReference type="Gene3D" id="2.60.40.3440">
    <property type="match status" value="1"/>
</dbReference>
<evidence type="ECO:0000313" key="3">
    <source>
        <dbReference type="Proteomes" id="UP001059209"/>
    </source>
</evidence>
<evidence type="ECO:0000256" key="1">
    <source>
        <dbReference type="SAM" id="MobiDB-lite"/>
    </source>
</evidence>
<protein>
    <submittedName>
        <fullName evidence="2">Cadherin-like domain-containing protein</fullName>
    </submittedName>
</protein>
<accession>A0ABY5Y5C6</accession>
<sequence length="127" mass="13480">MWTTRSPYREDTATEIDVLANDTGIPSDGELTVTDPSSGTVTIDDGGTPADITDDTIVYTPNESFNGTDSFEYTVCDTEGNCDTATVTITVGTPPVLDVVDDEVSIPGGYGYGNRCFGQRHGNSIGW</sequence>
<evidence type="ECO:0000313" key="2">
    <source>
        <dbReference type="EMBL" id="UWX54063.1"/>
    </source>
</evidence>